<dbReference type="KEGG" id="ghi:107960568"/>
<protein>
    <recommendedName>
        <fullName evidence="1">Retrotransposon gag domain-containing protein</fullName>
    </recommendedName>
</protein>
<evidence type="ECO:0000259" key="1">
    <source>
        <dbReference type="Pfam" id="PF03732"/>
    </source>
</evidence>
<dbReference type="GeneID" id="107960568"/>
<dbReference type="Pfam" id="PF08284">
    <property type="entry name" value="RVP_2"/>
    <property type="match status" value="1"/>
</dbReference>
<name>A0A1U8PQ72_GOSHI</name>
<dbReference type="RefSeq" id="XP_016752389.1">
    <property type="nucleotide sequence ID" value="XM_016896900.1"/>
</dbReference>
<accession>A0A1U8PQ72</accession>
<dbReference type="PaxDb" id="3635-A0A1U8PQ72"/>
<dbReference type="PANTHER" id="PTHR34482:SF36">
    <property type="entry name" value="RETROTRANSPOSON GAG DOMAIN-CONTAINING PROTEIN"/>
    <property type="match status" value="1"/>
</dbReference>
<dbReference type="Pfam" id="PF03732">
    <property type="entry name" value="Retrotrans_gag"/>
    <property type="match status" value="1"/>
</dbReference>
<dbReference type="InterPro" id="IPR005162">
    <property type="entry name" value="Retrotrans_gag_dom"/>
</dbReference>
<proteinExistence type="predicted"/>
<sequence>MSLLRDEAYQWWLTMREGIQADHLTWDFFKAAFLGKYVGASYVDARRKEFLNLTQGSNTVAEYEVKFLRLNRYVLGIVTTEYERCVWFEDGLRDELHMVIALQGERDFATPVEKVKIAEDVKHSEHQNREKDRGRNRSLVLIVEELTRVSAGNKPGRALDREVVSSGHGQARDGNGLGRGCGTTGRGVGSTEARQPALVYTACHREDGDALDVIKGMFLIYNVPYTALIDIGSTHSYVTCTVSEKLGILFENTVSEMIVLSPLG</sequence>
<evidence type="ECO:0000313" key="2">
    <source>
        <dbReference type="Proteomes" id="UP000818029"/>
    </source>
</evidence>
<gene>
    <name evidence="3" type="primary">LOC107960568</name>
</gene>
<reference evidence="2" key="1">
    <citation type="journal article" date="2020" name="Nat. Genet.">
        <title>Genomic diversifications of five Gossypium allopolyploid species and their impact on cotton improvement.</title>
        <authorList>
            <person name="Chen Z.J."/>
            <person name="Sreedasyam A."/>
            <person name="Ando A."/>
            <person name="Song Q."/>
            <person name="De Santiago L.M."/>
            <person name="Hulse-Kemp A.M."/>
            <person name="Ding M."/>
            <person name="Ye W."/>
            <person name="Kirkbride R.C."/>
            <person name="Jenkins J."/>
            <person name="Plott C."/>
            <person name="Lovell J."/>
            <person name="Lin Y.M."/>
            <person name="Vaughn R."/>
            <person name="Liu B."/>
            <person name="Simpson S."/>
            <person name="Scheffler B.E."/>
            <person name="Wen L."/>
            <person name="Saski C.A."/>
            <person name="Grover C.E."/>
            <person name="Hu G."/>
            <person name="Conover J.L."/>
            <person name="Carlson J.W."/>
            <person name="Shu S."/>
            <person name="Boston L.B."/>
            <person name="Williams M."/>
            <person name="Peterson D.G."/>
            <person name="McGee K."/>
            <person name="Jones D.C."/>
            <person name="Wendel J.F."/>
            <person name="Stelly D.M."/>
            <person name="Grimwood J."/>
            <person name="Schmutz J."/>
        </authorList>
    </citation>
    <scope>NUCLEOTIDE SEQUENCE [LARGE SCALE GENOMIC DNA]</scope>
    <source>
        <strain evidence="2">cv. TM-1</strain>
    </source>
</reference>
<dbReference type="AlphaFoldDB" id="A0A1U8PQ72"/>
<dbReference type="Proteomes" id="UP000818029">
    <property type="component" value="Chromosome A05"/>
</dbReference>
<dbReference type="OrthoDB" id="1751882at2759"/>
<dbReference type="PANTHER" id="PTHR34482">
    <property type="entry name" value="DNA DAMAGE-INDUCIBLE PROTEIN 1-LIKE"/>
    <property type="match status" value="1"/>
</dbReference>
<feature type="domain" description="Retrotransposon gag" evidence="1">
    <location>
        <begin position="3"/>
        <end position="93"/>
    </location>
</feature>
<reference evidence="3" key="2">
    <citation type="submission" date="2025-08" db="UniProtKB">
        <authorList>
            <consortium name="RefSeq"/>
        </authorList>
    </citation>
    <scope>IDENTIFICATION</scope>
</reference>
<organism evidence="2 3">
    <name type="scientific">Gossypium hirsutum</name>
    <name type="common">Upland cotton</name>
    <name type="synonym">Gossypium mexicanum</name>
    <dbReference type="NCBI Taxonomy" id="3635"/>
    <lineage>
        <taxon>Eukaryota</taxon>
        <taxon>Viridiplantae</taxon>
        <taxon>Streptophyta</taxon>
        <taxon>Embryophyta</taxon>
        <taxon>Tracheophyta</taxon>
        <taxon>Spermatophyta</taxon>
        <taxon>Magnoliopsida</taxon>
        <taxon>eudicotyledons</taxon>
        <taxon>Gunneridae</taxon>
        <taxon>Pentapetalae</taxon>
        <taxon>rosids</taxon>
        <taxon>malvids</taxon>
        <taxon>Malvales</taxon>
        <taxon>Malvaceae</taxon>
        <taxon>Malvoideae</taxon>
        <taxon>Gossypium</taxon>
    </lineage>
</organism>
<evidence type="ECO:0000313" key="3">
    <source>
        <dbReference type="RefSeq" id="XP_016752389.1"/>
    </source>
</evidence>
<keyword evidence="2" id="KW-1185">Reference proteome</keyword>